<feature type="coiled-coil region" evidence="1">
    <location>
        <begin position="67"/>
        <end position="105"/>
    </location>
</feature>
<comment type="caution">
    <text evidence="3">The sequence shown here is derived from an EMBL/GenBank/DDBJ whole genome shotgun (WGS) entry which is preliminary data.</text>
</comment>
<evidence type="ECO:0000256" key="1">
    <source>
        <dbReference type="SAM" id="Coils"/>
    </source>
</evidence>
<evidence type="ECO:0000256" key="2">
    <source>
        <dbReference type="SAM" id="MobiDB-lite"/>
    </source>
</evidence>
<reference evidence="3 4" key="1">
    <citation type="journal article" date="2015" name="Genome Biol. Evol.">
        <title>Comparative Genomics of a Bacterivorous Green Alga Reveals Evolutionary Causalities and Consequences of Phago-Mixotrophic Mode of Nutrition.</title>
        <authorList>
            <person name="Burns J.A."/>
            <person name="Paasch A."/>
            <person name="Narechania A."/>
            <person name="Kim E."/>
        </authorList>
    </citation>
    <scope>NUCLEOTIDE SEQUENCE [LARGE SCALE GENOMIC DNA]</scope>
    <source>
        <strain evidence="3 4">PLY_AMNH</strain>
    </source>
</reference>
<feature type="compositionally biased region" description="Low complexity" evidence="2">
    <location>
        <begin position="8"/>
        <end position="20"/>
    </location>
</feature>
<protein>
    <submittedName>
        <fullName evidence="3">Uncharacterized protein</fullName>
    </submittedName>
</protein>
<dbReference type="EMBL" id="LGRX02002777">
    <property type="protein sequence ID" value="KAK3283445.1"/>
    <property type="molecule type" value="Genomic_DNA"/>
</dbReference>
<feature type="non-terminal residue" evidence="3">
    <location>
        <position position="218"/>
    </location>
</feature>
<proteinExistence type="predicted"/>
<feature type="region of interest" description="Disordered" evidence="2">
    <location>
        <begin position="1"/>
        <end position="35"/>
    </location>
</feature>
<sequence length="218" mass="24646">MSIRDIWGSMGAGASSQGAGDIPRKNETSPAPDPHLITELDALRKENDRVHALRGSLLHPPEVIEYFQKLRREAEAVQEKASRDRKRMREQLLELQLQNKELERYAAIGCKEEKAAKDLRAQLARAKFDAAKEKEYQEAQVSELARQLEGAELASSDVESARRQLQDERTKLLAAAQDERGTLLKQMETEKEHLSAELMASRWVSGVFRQSGLVAWRA</sequence>
<evidence type="ECO:0000313" key="4">
    <source>
        <dbReference type="Proteomes" id="UP001190700"/>
    </source>
</evidence>
<feature type="coiled-coil region" evidence="1">
    <location>
        <begin position="134"/>
        <end position="178"/>
    </location>
</feature>
<evidence type="ECO:0000313" key="3">
    <source>
        <dbReference type="EMBL" id="KAK3283445.1"/>
    </source>
</evidence>
<keyword evidence="1" id="KW-0175">Coiled coil</keyword>
<accession>A0AAE0LG30</accession>
<dbReference type="AlphaFoldDB" id="A0AAE0LG30"/>
<keyword evidence="4" id="KW-1185">Reference proteome</keyword>
<organism evidence="3 4">
    <name type="scientific">Cymbomonas tetramitiformis</name>
    <dbReference type="NCBI Taxonomy" id="36881"/>
    <lineage>
        <taxon>Eukaryota</taxon>
        <taxon>Viridiplantae</taxon>
        <taxon>Chlorophyta</taxon>
        <taxon>Pyramimonadophyceae</taxon>
        <taxon>Pyramimonadales</taxon>
        <taxon>Pyramimonadaceae</taxon>
        <taxon>Cymbomonas</taxon>
    </lineage>
</organism>
<gene>
    <name evidence="3" type="ORF">CYMTET_8851</name>
</gene>
<name>A0AAE0LG30_9CHLO</name>
<dbReference type="Proteomes" id="UP001190700">
    <property type="component" value="Unassembled WGS sequence"/>
</dbReference>